<evidence type="ECO:0000313" key="4">
    <source>
        <dbReference type="Proteomes" id="UP000618931"/>
    </source>
</evidence>
<feature type="chain" id="PRO_5045442963" evidence="2">
    <location>
        <begin position="22"/>
        <end position="129"/>
    </location>
</feature>
<feature type="compositionally biased region" description="Polar residues" evidence="1">
    <location>
        <begin position="104"/>
        <end position="113"/>
    </location>
</feature>
<keyword evidence="2" id="KW-0732">Signal</keyword>
<dbReference type="RefSeq" id="WP_196293992.1">
    <property type="nucleotide sequence ID" value="NZ_JADQDM010000008.1"/>
</dbReference>
<reference evidence="3 4" key="1">
    <citation type="submission" date="2020-11" db="EMBL/GenBank/DDBJ databases">
        <authorList>
            <person name="Kim M.K."/>
        </authorList>
    </citation>
    <scope>NUCLEOTIDE SEQUENCE [LARGE SCALE GENOMIC DNA]</scope>
    <source>
        <strain evidence="3 4">BT662</strain>
    </source>
</reference>
<evidence type="ECO:0000256" key="2">
    <source>
        <dbReference type="SAM" id="SignalP"/>
    </source>
</evidence>
<accession>A0ABS0I6F7</accession>
<keyword evidence="4" id="KW-1185">Reference proteome</keyword>
<proteinExistence type="predicted"/>
<comment type="caution">
    <text evidence="3">The sequence shown here is derived from an EMBL/GenBank/DDBJ whole genome shotgun (WGS) entry which is preliminary data.</text>
</comment>
<feature type="signal peptide" evidence="2">
    <location>
        <begin position="1"/>
        <end position="21"/>
    </location>
</feature>
<feature type="region of interest" description="Disordered" evidence="1">
    <location>
        <begin position="83"/>
        <end position="129"/>
    </location>
</feature>
<feature type="region of interest" description="Disordered" evidence="1">
    <location>
        <begin position="20"/>
        <end position="62"/>
    </location>
</feature>
<name>A0ABS0I6F7_9BACT</name>
<sequence>MLRYFFASLLLLAFAASDASAQTTTRKARKKIAPYSSRGARKAKPAVKINPHTGKPYGAGVPEDIKNGSTSYLAPAMPMRKQVGYTGNGGYNDNRTPRPRYTKPANSSLSRDSNLPVAPAKTKVKAKAK</sequence>
<organism evidence="3 4">
    <name type="scientific">Hymenobacter ruricola</name>
    <dbReference type="NCBI Taxonomy" id="2791023"/>
    <lineage>
        <taxon>Bacteria</taxon>
        <taxon>Pseudomonadati</taxon>
        <taxon>Bacteroidota</taxon>
        <taxon>Cytophagia</taxon>
        <taxon>Cytophagales</taxon>
        <taxon>Hymenobacteraceae</taxon>
        <taxon>Hymenobacter</taxon>
    </lineage>
</organism>
<protein>
    <submittedName>
        <fullName evidence="3">Uncharacterized protein</fullName>
    </submittedName>
</protein>
<evidence type="ECO:0000256" key="1">
    <source>
        <dbReference type="SAM" id="MobiDB-lite"/>
    </source>
</evidence>
<dbReference type="Proteomes" id="UP000618931">
    <property type="component" value="Unassembled WGS sequence"/>
</dbReference>
<evidence type="ECO:0000313" key="3">
    <source>
        <dbReference type="EMBL" id="MBF9222543.1"/>
    </source>
</evidence>
<dbReference type="EMBL" id="JADQDM010000008">
    <property type="protein sequence ID" value="MBF9222543.1"/>
    <property type="molecule type" value="Genomic_DNA"/>
</dbReference>
<gene>
    <name evidence="3" type="ORF">I2H31_15675</name>
</gene>